<keyword evidence="3" id="KW-1185">Reference proteome</keyword>
<dbReference type="EMBL" id="JAHYIQ010000006">
    <property type="protein sequence ID" value="KAK1131654.1"/>
    <property type="molecule type" value="Genomic_DNA"/>
</dbReference>
<name>A0AA40KSY4_9HYME</name>
<accession>A0AA40KSY4</accession>
<organism evidence="2 3">
    <name type="scientific">Melipona bicolor</name>
    <dbReference type="NCBI Taxonomy" id="60889"/>
    <lineage>
        <taxon>Eukaryota</taxon>
        <taxon>Metazoa</taxon>
        <taxon>Ecdysozoa</taxon>
        <taxon>Arthropoda</taxon>
        <taxon>Hexapoda</taxon>
        <taxon>Insecta</taxon>
        <taxon>Pterygota</taxon>
        <taxon>Neoptera</taxon>
        <taxon>Endopterygota</taxon>
        <taxon>Hymenoptera</taxon>
        <taxon>Apocrita</taxon>
        <taxon>Aculeata</taxon>
        <taxon>Apoidea</taxon>
        <taxon>Anthophila</taxon>
        <taxon>Apidae</taxon>
        <taxon>Melipona</taxon>
    </lineage>
</organism>
<sequence length="114" mass="12915">MGLERTVDVPVVIGRTLYSRALTPLEEIFTKEARLYANLRLNEVKHQASWQSMISEEPLRSFSTLGRGWTRDRTGQAALIRVVNSSRYKTGGRRCTPTPVQPDDTSERGHTINN</sequence>
<evidence type="ECO:0000256" key="1">
    <source>
        <dbReference type="SAM" id="MobiDB-lite"/>
    </source>
</evidence>
<comment type="caution">
    <text evidence="2">The sequence shown here is derived from an EMBL/GenBank/DDBJ whole genome shotgun (WGS) entry which is preliminary data.</text>
</comment>
<feature type="non-terminal residue" evidence="2">
    <location>
        <position position="114"/>
    </location>
</feature>
<reference evidence="2" key="1">
    <citation type="submission" date="2021-10" db="EMBL/GenBank/DDBJ databases">
        <title>Melipona bicolor Genome sequencing and assembly.</title>
        <authorList>
            <person name="Araujo N.S."/>
            <person name="Arias M.C."/>
        </authorList>
    </citation>
    <scope>NUCLEOTIDE SEQUENCE</scope>
    <source>
        <strain evidence="2">USP_2M_L1-L4_2017</strain>
        <tissue evidence="2">Whole body</tissue>
    </source>
</reference>
<proteinExistence type="predicted"/>
<feature type="compositionally biased region" description="Basic and acidic residues" evidence="1">
    <location>
        <begin position="105"/>
        <end position="114"/>
    </location>
</feature>
<evidence type="ECO:0000313" key="2">
    <source>
        <dbReference type="EMBL" id="KAK1131654.1"/>
    </source>
</evidence>
<evidence type="ECO:0000313" key="3">
    <source>
        <dbReference type="Proteomes" id="UP001177670"/>
    </source>
</evidence>
<protein>
    <submittedName>
        <fullName evidence="2">Uncharacterized protein</fullName>
    </submittedName>
</protein>
<dbReference type="Proteomes" id="UP001177670">
    <property type="component" value="Unassembled WGS sequence"/>
</dbReference>
<feature type="region of interest" description="Disordered" evidence="1">
    <location>
        <begin position="89"/>
        <end position="114"/>
    </location>
</feature>
<dbReference type="AlphaFoldDB" id="A0AA40KSY4"/>
<gene>
    <name evidence="2" type="ORF">K0M31_017944</name>
</gene>